<evidence type="ECO:0000256" key="3">
    <source>
        <dbReference type="ARBA" id="ARBA00022723"/>
    </source>
</evidence>
<evidence type="ECO:0000256" key="1">
    <source>
        <dbReference type="ARBA" id="ARBA00008721"/>
    </source>
</evidence>
<keyword evidence="12" id="KW-1185">Reference proteome</keyword>
<dbReference type="PANTHER" id="PTHR47466">
    <property type="match status" value="1"/>
</dbReference>
<dbReference type="GO" id="GO:0046872">
    <property type="term" value="F:metal ion binding"/>
    <property type="evidence" value="ECO:0007669"/>
    <property type="project" value="UniProtKB-KW"/>
</dbReference>
<evidence type="ECO:0000313" key="12">
    <source>
        <dbReference type="Proteomes" id="UP000193642"/>
    </source>
</evidence>
<gene>
    <name evidence="11" type="ORF">BCR33DRAFT_816285</name>
</gene>
<evidence type="ECO:0000256" key="2">
    <source>
        <dbReference type="ARBA" id="ARBA00022670"/>
    </source>
</evidence>
<organism evidence="11 12">
    <name type="scientific">Rhizoclosmatium globosum</name>
    <dbReference type="NCBI Taxonomy" id="329046"/>
    <lineage>
        <taxon>Eukaryota</taxon>
        <taxon>Fungi</taxon>
        <taxon>Fungi incertae sedis</taxon>
        <taxon>Chytridiomycota</taxon>
        <taxon>Chytridiomycota incertae sedis</taxon>
        <taxon>Chytridiomycetes</taxon>
        <taxon>Chytridiales</taxon>
        <taxon>Chytriomycetaceae</taxon>
        <taxon>Rhizoclosmatium</taxon>
    </lineage>
</organism>
<dbReference type="OrthoDB" id="2139170at2759"/>
<dbReference type="Pfam" id="PF05572">
    <property type="entry name" value="Peptidase_M43"/>
    <property type="match status" value="1"/>
</dbReference>
<dbReference type="Proteomes" id="UP000193642">
    <property type="component" value="Unassembled WGS sequence"/>
</dbReference>
<name>A0A1Y2AFV9_9FUNG</name>
<protein>
    <recommendedName>
        <fullName evidence="10">Peptidase M43 pregnancy-associated plasma-A domain-containing protein</fullName>
    </recommendedName>
</protein>
<comment type="similarity">
    <text evidence="1">Belongs to the peptidase M43B family.</text>
</comment>
<evidence type="ECO:0000256" key="5">
    <source>
        <dbReference type="ARBA" id="ARBA00022801"/>
    </source>
</evidence>
<dbReference type="EMBL" id="MCGO01000207">
    <property type="protein sequence ID" value="ORY21342.1"/>
    <property type="molecule type" value="Genomic_DNA"/>
</dbReference>
<keyword evidence="2" id="KW-0645">Protease</keyword>
<keyword evidence="8" id="KW-1015">Disulfide bond</keyword>
<evidence type="ECO:0000259" key="10">
    <source>
        <dbReference type="Pfam" id="PF05572"/>
    </source>
</evidence>
<evidence type="ECO:0000256" key="7">
    <source>
        <dbReference type="ARBA" id="ARBA00023049"/>
    </source>
</evidence>
<dbReference type="GO" id="GO:0006508">
    <property type="term" value="P:proteolysis"/>
    <property type="evidence" value="ECO:0007669"/>
    <property type="project" value="UniProtKB-KW"/>
</dbReference>
<dbReference type="AlphaFoldDB" id="A0A1Y2AFV9"/>
<dbReference type="InterPro" id="IPR024079">
    <property type="entry name" value="MetalloPept_cat_dom_sf"/>
</dbReference>
<keyword evidence="5" id="KW-0378">Hydrolase</keyword>
<feature type="domain" description="Peptidase M43 pregnancy-associated plasma-A" evidence="10">
    <location>
        <begin position="9"/>
        <end position="75"/>
    </location>
</feature>
<evidence type="ECO:0000256" key="6">
    <source>
        <dbReference type="ARBA" id="ARBA00022833"/>
    </source>
</evidence>
<dbReference type="PANTHER" id="PTHR47466:SF1">
    <property type="entry name" value="METALLOPROTEASE MEP1 (AFU_ORTHOLOGUE AFUA_1G07730)-RELATED"/>
    <property type="match status" value="1"/>
</dbReference>
<evidence type="ECO:0000256" key="4">
    <source>
        <dbReference type="ARBA" id="ARBA00022729"/>
    </source>
</evidence>
<keyword evidence="7" id="KW-0482">Metalloprotease</keyword>
<dbReference type="Gene3D" id="3.40.390.10">
    <property type="entry name" value="Collagenase (Catalytic Domain)"/>
    <property type="match status" value="1"/>
</dbReference>
<feature type="region of interest" description="Disordered" evidence="9">
    <location>
        <begin position="1"/>
        <end position="39"/>
    </location>
</feature>
<keyword evidence="3" id="KW-0479">Metal-binding</keyword>
<keyword evidence="6" id="KW-0862">Zinc</keyword>
<reference evidence="11 12" key="1">
    <citation type="submission" date="2016-07" db="EMBL/GenBank/DDBJ databases">
        <title>Pervasive Adenine N6-methylation of Active Genes in Fungi.</title>
        <authorList>
            <consortium name="DOE Joint Genome Institute"/>
            <person name="Mondo S.J."/>
            <person name="Dannebaum R.O."/>
            <person name="Kuo R.C."/>
            <person name="Labutti K."/>
            <person name="Haridas S."/>
            <person name="Kuo A."/>
            <person name="Salamov A."/>
            <person name="Ahrendt S.R."/>
            <person name="Lipzen A."/>
            <person name="Sullivan W."/>
            <person name="Andreopoulos W.B."/>
            <person name="Clum A."/>
            <person name="Lindquist E."/>
            <person name="Daum C."/>
            <person name="Ramamoorthy G.K."/>
            <person name="Gryganskyi A."/>
            <person name="Culley D."/>
            <person name="Magnuson J.K."/>
            <person name="James T.Y."/>
            <person name="O'Malley M.A."/>
            <person name="Stajich J.E."/>
            <person name="Spatafora J.W."/>
            <person name="Visel A."/>
            <person name="Grigoriev I.V."/>
        </authorList>
    </citation>
    <scope>NUCLEOTIDE SEQUENCE [LARGE SCALE GENOMIC DNA]</scope>
    <source>
        <strain evidence="11 12">JEL800</strain>
    </source>
</reference>
<evidence type="ECO:0000256" key="8">
    <source>
        <dbReference type="ARBA" id="ARBA00023157"/>
    </source>
</evidence>
<keyword evidence="4" id="KW-0732">Signal</keyword>
<proteinExistence type="inferred from homology"/>
<evidence type="ECO:0000313" key="11">
    <source>
        <dbReference type="EMBL" id="ORY21342.1"/>
    </source>
</evidence>
<dbReference type="GO" id="GO:0008237">
    <property type="term" value="F:metallopeptidase activity"/>
    <property type="evidence" value="ECO:0007669"/>
    <property type="project" value="UniProtKB-KW"/>
</dbReference>
<comment type="caution">
    <text evidence="11">The sequence shown here is derived from an EMBL/GenBank/DDBJ whole genome shotgun (WGS) entry which is preliminary data.</text>
</comment>
<accession>A0A1Y2AFV9</accession>
<dbReference type="InterPro" id="IPR008754">
    <property type="entry name" value="Peptidase_M43"/>
</dbReference>
<sequence>MMLNQNRSFGCNDPNGDWVSDTPTESDQVSTNTCPNGRDSCPKSPGLDPIHNYMDYTGDDCKNQFTNGQYQRMVQQYNFFRAATFYPQYIWTGFDQLSFSSPSVNDCASRTKAYNAYFFYWDAVKNVCYVKGAVATNGATLVSPNSALTVGLILRITF</sequence>
<evidence type="ECO:0000256" key="9">
    <source>
        <dbReference type="SAM" id="MobiDB-lite"/>
    </source>
</evidence>
<feature type="compositionally biased region" description="Polar residues" evidence="9">
    <location>
        <begin position="21"/>
        <end position="35"/>
    </location>
</feature>